<feature type="domain" description="DUF1232" evidence="6">
    <location>
        <begin position="16"/>
        <end position="50"/>
    </location>
</feature>
<name>A0A816KLZ9_9BILA</name>
<protein>
    <recommendedName>
        <fullName evidence="6">DUF1232 domain-containing protein</fullName>
    </recommendedName>
</protein>
<dbReference type="InterPro" id="IPR010652">
    <property type="entry name" value="DUF1232"/>
</dbReference>
<evidence type="ECO:0000313" key="9">
    <source>
        <dbReference type="Proteomes" id="UP000663824"/>
    </source>
</evidence>
<dbReference type="GO" id="GO:0061630">
    <property type="term" value="F:ubiquitin protein ligase activity"/>
    <property type="evidence" value="ECO:0007669"/>
    <property type="project" value="InterPro"/>
</dbReference>
<evidence type="ECO:0000256" key="2">
    <source>
        <dbReference type="ARBA" id="ARBA00022692"/>
    </source>
</evidence>
<keyword evidence="3 5" id="KW-1133">Transmembrane helix</keyword>
<dbReference type="InterPro" id="IPR038896">
    <property type="entry name" value="RNF170"/>
</dbReference>
<organism evidence="7 9">
    <name type="scientific">Rotaria magnacalcarata</name>
    <dbReference type="NCBI Taxonomy" id="392030"/>
    <lineage>
        <taxon>Eukaryota</taxon>
        <taxon>Metazoa</taxon>
        <taxon>Spiralia</taxon>
        <taxon>Gnathifera</taxon>
        <taxon>Rotifera</taxon>
        <taxon>Eurotatoria</taxon>
        <taxon>Bdelloidea</taxon>
        <taxon>Philodinida</taxon>
        <taxon>Philodinidae</taxon>
        <taxon>Rotaria</taxon>
    </lineage>
</organism>
<sequence length="209" mass="23986">MFTAQNLAWTYRLRIILILLTVIAYVLSPLDILPESVLGFLGLFDDLLVTFCAALNKTGIIKRQTQSMVLTLNDIDKNQDLISTTDYFEGILIDFRSLLLTDEKKLAQFLENLGPQTRKFSTRNGYDLNEARDLCFAINRYDKLRLVALINNETIIALFEFSLSSVDNEYKRFAEKYGIILNEVTDMRFGPCISDQYQIVISIVDCLKK</sequence>
<gene>
    <name evidence="7" type="ORF">MBJ925_LOCUS1975</name>
    <name evidence="8" type="ORF">SMN809_LOCUS17749</name>
</gene>
<reference evidence="7" key="1">
    <citation type="submission" date="2021-02" db="EMBL/GenBank/DDBJ databases">
        <authorList>
            <person name="Nowell W R."/>
        </authorList>
    </citation>
    <scope>NUCLEOTIDE SEQUENCE</scope>
</reference>
<dbReference type="PANTHER" id="PTHR22894:SF5">
    <property type="entry name" value="RING-TYPE DOMAIN-CONTAINING PROTEIN"/>
    <property type="match status" value="1"/>
</dbReference>
<evidence type="ECO:0000313" key="8">
    <source>
        <dbReference type="EMBL" id="CAF4109778.1"/>
    </source>
</evidence>
<dbReference type="GO" id="GO:0012505">
    <property type="term" value="C:endomembrane system"/>
    <property type="evidence" value="ECO:0007669"/>
    <property type="project" value="UniProtKB-SubCell"/>
</dbReference>
<dbReference type="EMBL" id="CAJNRE010000130">
    <property type="protein sequence ID" value="CAF1920637.1"/>
    <property type="molecule type" value="Genomic_DNA"/>
</dbReference>
<evidence type="ECO:0000256" key="3">
    <source>
        <dbReference type="ARBA" id="ARBA00022989"/>
    </source>
</evidence>
<comment type="subcellular location">
    <subcellularLocation>
        <location evidence="1">Endomembrane system</location>
        <topology evidence="1">Multi-pass membrane protein</topology>
    </subcellularLocation>
</comment>
<dbReference type="AlphaFoldDB" id="A0A816KLZ9"/>
<accession>A0A816KLZ9</accession>
<dbReference type="EMBL" id="CAJOBI010008325">
    <property type="protein sequence ID" value="CAF4109778.1"/>
    <property type="molecule type" value="Genomic_DNA"/>
</dbReference>
<feature type="transmembrane region" description="Helical" evidence="5">
    <location>
        <begin position="12"/>
        <end position="30"/>
    </location>
</feature>
<comment type="caution">
    <text evidence="7">The sequence shown here is derived from an EMBL/GenBank/DDBJ whole genome shotgun (WGS) entry which is preliminary data.</text>
</comment>
<dbReference type="Proteomes" id="UP000663824">
    <property type="component" value="Unassembled WGS sequence"/>
</dbReference>
<dbReference type="Pfam" id="PF06803">
    <property type="entry name" value="DUF1232"/>
    <property type="match status" value="1"/>
</dbReference>
<evidence type="ECO:0000256" key="1">
    <source>
        <dbReference type="ARBA" id="ARBA00004127"/>
    </source>
</evidence>
<keyword evidence="2 5" id="KW-0812">Transmembrane</keyword>
<evidence type="ECO:0000256" key="5">
    <source>
        <dbReference type="SAM" id="Phobius"/>
    </source>
</evidence>
<dbReference type="Proteomes" id="UP000676336">
    <property type="component" value="Unassembled WGS sequence"/>
</dbReference>
<proteinExistence type="predicted"/>
<keyword evidence="4 5" id="KW-0472">Membrane</keyword>
<evidence type="ECO:0000256" key="4">
    <source>
        <dbReference type="ARBA" id="ARBA00023136"/>
    </source>
</evidence>
<evidence type="ECO:0000259" key="6">
    <source>
        <dbReference type="Pfam" id="PF06803"/>
    </source>
</evidence>
<dbReference type="PANTHER" id="PTHR22894">
    <property type="entry name" value="RING-TYPE DOMAIN-CONTAINING PROTEIN"/>
    <property type="match status" value="1"/>
</dbReference>
<evidence type="ECO:0000313" key="7">
    <source>
        <dbReference type="EMBL" id="CAF1920637.1"/>
    </source>
</evidence>